<evidence type="ECO:0000256" key="3">
    <source>
        <dbReference type="PROSITE-ProRule" id="PRU00339"/>
    </source>
</evidence>
<dbReference type="PROSITE" id="PS50293">
    <property type="entry name" value="TPR_REGION"/>
    <property type="match status" value="1"/>
</dbReference>
<feature type="repeat" description="TPR" evidence="3">
    <location>
        <begin position="19"/>
        <end position="52"/>
    </location>
</feature>
<evidence type="ECO:0000256" key="1">
    <source>
        <dbReference type="ARBA" id="ARBA00022737"/>
    </source>
</evidence>
<dbReference type="InterPro" id="IPR011990">
    <property type="entry name" value="TPR-like_helical_dom_sf"/>
</dbReference>
<keyword evidence="5" id="KW-1185">Reference proteome</keyword>
<dbReference type="InterPro" id="IPR019734">
    <property type="entry name" value="TPR_rpt"/>
</dbReference>
<dbReference type="PROSITE" id="PS50005">
    <property type="entry name" value="TPR"/>
    <property type="match status" value="2"/>
</dbReference>
<dbReference type="SMART" id="SM00028">
    <property type="entry name" value="TPR"/>
    <property type="match status" value="2"/>
</dbReference>
<sequence>MLYSCSLPKIIVYDDPLSAKEHNDLGVVYYKKGEYNLAEQEFLKALKKDRNFYLAYFNLGNLYYKKGDLEKSIEFFKKALEINKNDDILNNLAYVFLEIKDCKNAKYYLDQIKNIEIKPEYKDTYEKYLKICNTTQ</sequence>
<dbReference type="PANTHER" id="PTHR45586:SF1">
    <property type="entry name" value="LIPOPOLYSACCHARIDE ASSEMBLY PROTEIN B"/>
    <property type="match status" value="1"/>
</dbReference>
<evidence type="ECO:0000256" key="2">
    <source>
        <dbReference type="ARBA" id="ARBA00022803"/>
    </source>
</evidence>
<dbReference type="SUPFAM" id="SSF48452">
    <property type="entry name" value="TPR-like"/>
    <property type="match status" value="1"/>
</dbReference>
<accession>C4FM92</accession>
<dbReference type="Gene3D" id="1.25.40.10">
    <property type="entry name" value="Tetratricopeptide repeat domain"/>
    <property type="match status" value="1"/>
</dbReference>
<evidence type="ECO:0000313" key="5">
    <source>
        <dbReference type="Proteomes" id="UP000005540"/>
    </source>
</evidence>
<reference evidence="4 5" key="1">
    <citation type="submission" date="2009-04" db="EMBL/GenBank/DDBJ databases">
        <authorList>
            <person name="Reysenbach A.-L."/>
            <person name="Heidelberg J.F."/>
            <person name="Nelson W.C."/>
        </authorList>
    </citation>
    <scope>NUCLEOTIDE SEQUENCE [LARGE SCALE GENOMIC DNA]</scope>
    <source>
        <strain evidence="4 5">SS-5</strain>
    </source>
</reference>
<dbReference type="Proteomes" id="UP000005540">
    <property type="component" value="Unassembled WGS sequence"/>
</dbReference>
<gene>
    <name evidence="4" type="ORF">SULYE_1696</name>
</gene>
<evidence type="ECO:0000313" key="4">
    <source>
        <dbReference type="EMBL" id="EEP59809.1"/>
    </source>
</evidence>
<protein>
    <submittedName>
        <fullName evidence="4">Fog:tpr repeat protein</fullName>
    </submittedName>
</protein>
<dbReference type="InterPro" id="IPR051012">
    <property type="entry name" value="CellSynth/LPSAsmb/PSIAsmb"/>
</dbReference>
<keyword evidence="2 3" id="KW-0802">TPR repeat</keyword>
<proteinExistence type="predicted"/>
<comment type="caution">
    <text evidence="4">The sequence shown here is derived from an EMBL/GenBank/DDBJ whole genome shotgun (WGS) entry which is preliminary data.</text>
</comment>
<name>C4FM92_9AQUI</name>
<dbReference type="Pfam" id="PF07719">
    <property type="entry name" value="TPR_2"/>
    <property type="match status" value="1"/>
</dbReference>
<organism evidence="4 5">
    <name type="scientific">Sulfurihydrogenibium yellowstonense SS-5</name>
    <dbReference type="NCBI Taxonomy" id="432331"/>
    <lineage>
        <taxon>Bacteria</taxon>
        <taxon>Pseudomonadati</taxon>
        <taxon>Aquificota</taxon>
        <taxon>Aquificia</taxon>
        <taxon>Aquificales</taxon>
        <taxon>Hydrogenothermaceae</taxon>
        <taxon>Sulfurihydrogenibium</taxon>
    </lineage>
</organism>
<dbReference type="PANTHER" id="PTHR45586">
    <property type="entry name" value="TPR REPEAT-CONTAINING PROTEIN PA4667"/>
    <property type="match status" value="1"/>
</dbReference>
<dbReference type="Pfam" id="PF00515">
    <property type="entry name" value="TPR_1"/>
    <property type="match status" value="1"/>
</dbReference>
<keyword evidence="1" id="KW-0677">Repeat</keyword>
<dbReference type="InterPro" id="IPR013105">
    <property type="entry name" value="TPR_2"/>
</dbReference>
<dbReference type="EMBL" id="ABZS01000221">
    <property type="protein sequence ID" value="EEP59809.1"/>
    <property type="molecule type" value="Genomic_DNA"/>
</dbReference>
<feature type="repeat" description="TPR" evidence="3">
    <location>
        <begin position="53"/>
        <end position="86"/>
    </location>
</feature>
<dbReference type="AlphaFoldDB" id="C4FM92"/>